<keyword evidence="3 11" id="KW-0813">Transport</keyword>
<dbReference type="AlphaFoldDB" id="A0A8H6Q129"/>
<proteinExistence type="inferred from homology"/>
<dbReference type="PRINTS" id="PR00926">
    <property type="entry name" value="MITOCARRIER"/>
</dbReference>
<evidence type="ECO:0000313" key="14">
    <source>
        <dbReference type="Proteomes" id="UP000630445"/>
    </source>
</evidence>
<evidence type="ECO:0000256" key="11">
    <source>
        <dbReference type="RuleBase" id="RU000488"/>
    </source>
</evidence>
<keyword evidence="4 10" id="KW-0812">Transmembrane</keyword>
<dbReference type="GO" id="GO:0071913">
    <property type="term" value="F:citrate secondary active transmembrane transporter activity"/>
    <property type="evidence" value="ECO:0007669"/>
    <property type="project" value="TreeGrafter"/>
</dbReference>
<evidence type="ECO:0000256" key="8">
    <source>
        <dbReference type="ARBA" id="ARBA00023128"/>
    </source>
</evidence>
<dbReference type="PANTHER" id="PTHR45788">
    <property type="entry name" value="SUCCINATE/FUMARATE MITOCHONDRIAL TRANSPORTER-RELATED"/>
    <property type="match status" value="1"/>
</dbReference>
<accession>A0A8H6Q129</accession>
<dbReference type="Proteomes" id="UP000630445">
    <property type="component" value="Unassembled WGS sequence"/>
</dbReference>
<dbReference type="EMBL" id="JACBAD010002024">
    <property type="protein sequence ID" value="KAF7122278.1"/>
    <property type="molecule type" value="Genomic_DNA"/>
</dbReference>
<keyword evidence="8" id="KW-0496">Mitochondrion</keyword>
<evidence type="ECO:0000256" key="7">
    <source>
        <dbReference type="ARBA" id="ARBA00022989"/>
    </source>
</evidence>
<evidence type="ECO:0000256" key="5">
    <source>
        <dbReference type="ARBA" id="ARBA00022737"/>
    </source>
</evidence>
<evidence type="ECO:0000256" key="1">
    <source>
        <dbReference type="ARBA" id="ARBA00004448"/>
    </source>
</evidence>
<comment type="similarity">
    <text evidence="2 11">Belongs to the mitochondrial carrier (TC 2.A.29) family.</text>
</comment>
<dbReference type="GO" id="GO:0005743">
    <property type="term" value="C:mitochondrial inner membrane"/>
    <property type="evidence" value="ECO:0007669"/>
    <property type="project" value="UniProtKB-SubCell"/>
</dbReference>
<keyword evidence="7" id="KW-1133">Transmembrane helix</keyword>
<keyword evidence="9 10" id="KW-0472">Membrane</keyword>
<dbReference type="InterPro" id="IPR023395">
    <property type="entry name" value="MCP_dom_sf"/>
</dbReference>
<dbReference type="Pfam" id="PF00153">
    <property type="entry name" value="Mito_carr"/>
    <property type="match status" value="3"/>
</dbReference>
<gene>
    <name evidence="12" type="ORF">CNMCM5793_000235</name>
    <name evidence="13" type="ORF">CNMCM6106_000496</name>
</gene>
<dbReference type="Gene3D" id="1.50.40.10">
    <property type="entry name" value="Mitochondrial carrier domain"/>
    <property type="match status" value="1"/>
</dbReference>
<evidence type="ECO:0000313" key="12">
    <source>
        <dbReference type="EMBL" id="KAF7122278.1"/>
    </source>
</evidence>
<dbReference type="GO" id="GO:0006843">
    <property type="term" value="P:mitochondrial citrate transmembrane transport"/>
    <property type="evidence" value="ECO:0007669"/>
    <property type="project" value="TreeGrafter"/>
</dbReference>
<dbReference type="SUPFAM" id="SSF103506">
    <property type="entry name" value="Mitochondrial carrier"/>
    <property type="match status" value="1"/>
</dbReference>
<name>A0A8H6Q129_9EURO</name>
<organism evidence="13 15">
    <name type="scientific">Aspergillus hiratsukae</name>
    <dbReference type="NCBI Taxonomy" id="1194566"/>
    <lineage>
        <taxon>Eukaryota</taxon>
        <taxon>Fungi</taxon>
        <taxon>Dikarya</taxon>
        <taxon>Ascomycota</taxon>
        <taxon>Pezizomycotina</taxon>
        <taxon>Eurotiomycetes</taxon>
        <taxon>Eurotiomycetidae</taxon>
        <taxon>Eurotiales</taxon>
        <taxon>Aspergillaceae</taxon>
        <taxon>Aspergillus</taxon>
        <taxon>Aspergillus subgen. Fumigati</taxon>
    </lineage>
</organism>
<feature type="repeat" description="Solcar" evidence="10">
    <location>
        <begin position="14"/>
        <end position="102"/>
    </location>
</feature>
<protein>
    <recommendedName>
        <fullName evidence="16">Mitochondrial thiamine pyrophosphate carrier 1</fullName>
    </recommendedName>
</protein>
<evidence type="ECO:0000256" key="9">
    <source>
        <dbReference type="ARBA" id="ARBA00023136"/>
    </source>
</evidence>
<evidence type="ECO:0000256" key="4">
    <source>
        <dbReference type="ARBA" id="ARBA00022692"/>
    </source>
</evidence>
<dbReference type="Proteomes" id="UP000662466">
    <property type="component" value="Unassembled WGS sequence"/>
</dbReference>
<keyword evidence="14" id="KW-1185">Reference proteome</keyword>
<reference evidence="13" key="1">
    <citation type="submission" date="2020-06" db="EMBL/GenBank/DDBJ databases">
        <title>Draft genome sequences of strains closely related to Aspergillus parafelis and Aspergillus hiratsukae.</title>
        <authorList>
            <person name="Dos Santos R.A.C."/>
            <person name="Rivero-Menendez O."/>
            <person name="Steenwyk J.L."/>
            <person name="Mead M.E."/>
            <person name="Goldman G.H."/>
            <person name="Alastruey-Izquierdo A."/>
            <person name="Rokas A."/>
        </authorList>
    </citation>
    <scope>NUCLEOTIDE SEQUENCE</scope>
    <source>
        <strain evidence="12">CNM-CM5793</strain>
        <strain evidence="13">CNM-CM6106</strain>
    </source>
</reference>
<evidence type="ECO:0000313" key="13">
    <source>
        <dbReference type="EMBL" id="KAF7163641.1"/>
    </source>
</evidence>
<dbReference type="InterPro" id="IPR002067">
    <property type="entry name" value="MCP"/>
</dbReference>
<evidence type="ECO:0000256" key="10">
    <source>
        <dbReference type="PROSITE-ProRule" id="PRU00282"/>
    </source>
</evidence>
<evidence type="ECO:0000256" key="3">
    <source>
        <dbReference type="ARBA" id="ARBA00022448"/>
    </source>
</evidence>
<evidence type="ECO:0008006" key="16">
    <source>
        <dbReference type="Google" id="ProtNLM"/>
    </source>
</evidence>
<dbReference type="EMBL" id="JACBAF010002205">
    <property type="protein sequence ID" value="KAF7163641.1"/>
    <property type="molecule type" value="Genomic_DNA"/>
</dbReference>
<dbReference type="PANTHER" id="PTHR45788:SF3">
    <property type="entry name" value="TRICARBOXYLATE TRANSPORT PROTEIN"/>
    <property type="match status" value="1"/>
</dbReference>
<feature type="repeat" description="Solcar" evidence="10">
    <location>
        <begin position="206"/>
        <end position="289"/>
    </location>
</feature>
<evidence type="ECO:0000256" key="6">
    <source>
        <dbReference type="ARBA" id="ARBA00022792"/>
    </source>
</evidence>
<dbReference type="InterPro" id="IPR018108">
    <property type="entry name" value="MCP_transmembrane"/>
</dbReference>
<evidence type="ECO:0000313" key="15">
    <source>
        <dbReference type="Proteomes" id="UP000662466"/>
    </source>
</evidence>
<keyword evidence="5" id="KW-0677">Repeat</keyword>
<comment type="caution">
    <text evidence="13">The sequence shown here is derived from an EMBL/GenBank/DDBJ whole genome shotgun (WGS) entry which is preliminary data.</text>
</comment>
<evidence type="ECO:0000256" key="2">
    <source>
        <dbReference type="ARBA" id="ARBA00006375"/>
    </source>
</evidence>
<dbReference type="PROSITE" id="PS50920">
    <property type="entry name" value="SOLCAR"/>
    <property type="match status" value="3"/>
</dbReference>
<comment type="subcellular location">
    <subcellularLocation>
        <location evidence="1">Mitochondrion inner membrane</location>
        <topology evidence="1">Multi-pass membrane protein</topology>
    </subcellularLocation>
</comment>
<feature type="repeat" description="Solcar" evidence="10">
    <location>
        <begin position="110"/>
        <end position="198"/>
    </location>
</feature>
<sequence length="435" mass="47419">MTKPVRDPPQKHHPPQWVSLVAGGVAGGAEAAVTYPFEYAKTRVQLLQARTAVTSSNPLQLIFKVVQHEGIGALYTGCSTLIMGTSAKAAVRFLSYDTIKSSLSDERGSLSPARGMLAGVVAGATESVMAVTPTERIKTALVDDAKNAKQFRSGMHAVQVLVRAHGFTELYRGLIPTTLKQSATSAVRMGTYNILKEVAKAHELAPSVFTTFAMGALAGVVTVYATQPFDTVKTRAQGVKGAGLVEAVQSVYYEHGVRGFWKGIVLSPLAFSLQFEVFLRKVMRGLAQVATHTMLATESVQDSVRTAGKNSKNFTDFINQRLGATPRHDLVTGKNHYLERRPLGVDMIHKPHGEARSVSRPDHILMLKGTWQLDSLQPGRAMAHDIDAGEGHAATVAVWLRIRFGILVFCNENDTKEWQALDRLMANPHRWKSPI</sequence>
<keyword evidence="6" id="KW-0999">Mitochondrion inner membrane</keyword>
<dbReference type="OrthoDB" id="44467at2759"/>
<dbReference type="InterPro" id="IPR049563">
    <property type="entry name" value="TXTP-like"/>
</dbReference>